<name>A0A1G9JFW5_9PSEU</name>
<evidence type="ECO:0000313" key="3">
    <source>
        <dbReference type="Proteomes" id="UP000199682"/>
    </source>
</evidence>
<dbReference type="Pfam" id="PF19873">
    <property type="entry name" value="DUF6346"/>
    <property type="match status" value="1"/>
</dbReference>
<gene>
    <name evidence="2" type="ORF">SAMN04488074_110240</name>
</gene>
<feature type="transmembrane region" description="Helical" evidence="1">
    <location>
        <begin position="7"/>
        <end position="28"/>
    </location>
</feature>
<protein>
    <submittedName>
        <fullName evidence="2">Uncharacterized protein</fullName>
    </submittedName>
</protein>
<keyword evidence="1" id="KW-1133">Transmembrane helix</keyword>
<keyword evidence="1" id="KW-0812">Transmembrane</keyword>
<evidence type="ECO:0000256" key="1">
    <source>
        <dbReference type="SAM" id="Phobius"/>
    </source>
</evidence>
<accession>A0A1G9JFW5</accession>
<dbReference type="EMBL" id="FNET01000010">
    <property type="protein sequence ID" value="SDL36460.1"/>
    <property type="molecule type" value="Genomic_DNA"/>
</dbReference>
<dbReference type="RefSeq" id="WP_090008197.1">
    <property type="nucleotide sequence ID" value="NZ_FNET01000010.1"/>
</dbReference>
<reference evidence="3" key="1">
    <citation type="submission" date="2016-10" db="EMBL/GenBank/DDBJ databases">
        <authorList>
            <person name="Varghese N."/>
            <person name="Submissions S."/>
        </authorList>
    </citation>
    <scope>NUCLEOTIDE SEQUENCE [LARGE SCALE GENOMIC DNA]</scope>
    <source>
        <strain evidence="3">DSM 44796</strain>
    </source>
</reference>
<dbReference type="InterPro" id="IPR045927">
    <property type="entry name" value="DUF6346"/>
</dbReference>
<keyword evidence="1" id="KW-0472">Membrane</keyword>
<dbReference type="AlphaFoldDB" id="A0A1G9JFW5"/>
<evidence type="ECO:0000313" key="2">
    <source>
        <dbReference type="EMBL" id="SDL36460.1"/>
    </source>
</evidence>
<proteinExistence type="predicted"/>
<feature type="transmembrane region" description="Helical" evidence="1">
    <location>
        <begin position="150"/>
        <end position="174"/>
    </location>
</feature>
<sequence length="297" mass="32959">MKGHHQRWLSLAWLGLCLYGAAFLLLFWEDHGPRGSAVAQAENIQCERNWLLLGTRWSCSAIVTDTYGVRTRFTSDSSLLTPADTSVPMQRLGPLDFVPSRESFTPAPWPTMGAVVLIGAGLLGTGIWWQNSRSRRESPRAEVSRLRGHARWYVGAGLLAFAAAHFTYGLLIAARADFWPRPAEGTGVVTSCDRDWRYLGATWRCAVTITPDTGGELVQTMSYSQFTAADVGTRKPVTFTGSTWESVDQAHEHRFAKTLMVLLFAGGVALVAKPLYDRPRIRGLEKPELPPRLLDIR</sequence>
<feature type="transmembrane region" description="Helical" evidence="1">
    <location>
        <begin position="109"/>
        <end position="129"/>
    </location>
</feature>
<dbReference type="Proteomes" id="UP000199682">
    <property type="component" value="Unassembled WGS sequence"/>
</dbReference>
<organism evidence="2 3">
    <name type="scientific">Lentzea albidocapillata subsp. violacea</name>
    <dbReference type="NCBI Taxonomy" id="128104"/>
    <lineage>
        <taxon>Bacteria</taxon>
        <taxon>Bacillati</taxon>
        <taxon>Actinomycetota</taxon>
        <taxon>Actinomycetes</taxon>
        <taxon>Pseudonocardiales</taxon>
        <taxon>Pseudonocardiaceae</taxon>
        <taxon>Lentzea</taxon>
    </lineage>
</organism>